<dbReference type="AlphaFoldDB" id="X1NB95"/>
<comment type="caution">
    <text evidence="1">The sequence shown here is derived from an EMBL/GenBank/DDBJ whole genome shotgun (WGS) entry which is preliminary data.</text>
</comment>
<protein>
    <submittedName>
        <fullName evidence="1">Uncharacterized protein</fullName>
    </submittedName>
</protein>
<proteinExistence type="predicted"/>
<dbReference type="EMBL" id="BARV01016184">
    <property type="protein sequence ID" value="GAI24085.1"/>
    <property type="molecule type" value="Genomic_DNA"/>
</dbReference>
<gene>
    <name evidence="1" type="ORF">S06H3_27838</name>
</gene>
<organism evidence="1">
    <name type="scientific">marine sediment metagenome</name>
    <dbReference type="NCBI Taxonomy" id="412755"/>
    <lineage>
        <taxon>unclassified sequences</taxon>
        <taxon>metagenomes</taxon>
        <taxon>ecological metagenomes</taxon>
    </lineage>
</organism>
<name>X1NB95_9ZZZZ</name>
<accession>X1NB95</accession>
<sequence length="33" mass="3694">EVIRNKMKTNINANKLRLLDGCVLGLRQLKGGK</sequence>
<evidence type="ECO:0000313" key="1">
    <source>
        <dbReference type="EMBL" id="GAI24085.1"/>
    </source>
</evidence>
<feature type="non-terminal residue" evidence="1">
    <location>
        <position position="1"/>
    </location>
</feature>
<reference evidence="1" key="1">
    <citation type="journal article" date="2014" name="Front. Microbiol.">
        <title>High frequency of phylogenetically diverse reductive dehalogenase-homologous genes in deep subseafloor sedimentary metagenomes.</title>
        <authorList>
            <person name="Kawai M."/>
            <person name="Futagami T."/>
            <person name="Toyoda A."/>
            <person name="Takaki Y."/>
            <person name="Nishi S."/>
            <person name="Hori S."/>
            <person name="Arai W."/>
            <person name="Tsubouchi T."/>
            <person name="Morono Y."/>
            <person name="Uchiyama I."/>
            <person name="Ito T."/>
            <person name="Fujiyama A."/>
            <person name="Inagaki F."/>
            <person name="Takami H."/>
        </authorList>
    </citation>
    <scope>NUCLEOTIDE SEQUENCE</scope>
    <source>
        <strain evidence="1">Expedition CK06-06</strain>
    </source>
</reference>